<comment type="similarity">
    <text evidence="2 8">Belongs to the glycosyl hydrolase 72 family.</text>
</comment>
<keyword evidence="8" id="KW-0472">Membrane</keyword>
<evidence type="ECO:0000256" key="7">
    <source>
        <dbReference type="ARBA" id="ARBA00025026"/>
    </source>
</evidence>
<dbReference type="AlphaFoldDB" id="A0A7H8QPW7"/>
<evidence type="ECO:0000259" key="10">
    <source>
        <dbReference type="SMART" id="SM00768"/>
    </source>
</evidence>
<evidence type="ECO:0000256" key="5">
    <source>
        <dbReference type="ARBA" id="ARBA00023180"/>
    </source>
</evidence>
<dbReference type="EMBL" id="CP055898">
    <property type="protein sequence ID" value="QKX55193.1"/>
    <property type="molecule type" value="Genomic_DNA"/>
</dbReference>
<organism evidence="11 12">
    <name type="scientific">Talaromyces rugulosus</name>
    <name type="common">Penicillium rugulosum</name>
    <dbReference type="NCBI Taxonomy" id="121627"/>
    <lineage>
        <taxon>Eukaryota</taxon>
        <taxon>Fungi</taxon>
        <taxon>Dikarya</taxon>
        <taxon>Ascomycota</taxon>
        <taxon>Pezizomycotina</taxon>
        <taxon>Eurotiomycetes</taxon>
        <taxon>Eurotiomycetidae</taxon>
        <taxon>Eurotiales</taxon>
        <taxon>Trichocomaceae</taxon>
        <taxon>Talaromyces</taxon>
        <taxon>Talaromyces sect. Islandici</taxon>
    </lineage>
</organism>
<comment type="function">
    <text evidence="7">Splits internally a 1,3-beta-glucan molecule and transfers the newly generated reducing end (the donor) to the non-reducing end of another 1,3-beta-glucan molecule (the acceptor) forming a 1,3-beta linkage, resulting in the elongation of 1,3-beta-glucan chains in the cell wall. Involved in cell wall morphogenesis.</text>
</comment>
<dbReference type="Pfam" id="PF07983">
    <property type="entry name" value="X8"/>
    <property type="match status" value="1"/>
</dbReference>
<dbReference type="GO" id="GO:0071970">
    <property type="term" value="P:fungal-type cell wall (1-&gt;3)-beta-D-glucan biosynthetic process"/>
    <property type="evidence" value="ECO:0007669"/>
    <property type="project" value="TreeGrafter"/>
</dbReference>
<dbReference type="GO" id="GO:0031505">
    <property type="term" value="P:fungal-type cell wall organization"/>
    <property type="evidence" value="ECO:0007669"/>
    <property type="project" value="TreeGrafter"/>
</dbReference>
<dbReference type="Pfam" id="PF03198">
    <property type="entry name" value="Glyco_hydro_72"/>
    <property type="match status" value="1"/>
</dbReference>
<dbReference type="FunFam" id="3.20.20.80:FF:000038">
    <property type="entry name" value="1,3-beta-glucanosyltransferase"/>
    <property type="match status" value="1"/>
</dbReference>
<evidence type="ECO:0000256" key="1">
    <source>
        <dbReference type="ARBA" id="ARBA00004609"/>
    </source>
</evidence>
<feature type="domain" description="X8" evidence="10">
    <location>
        <begin position="372"/>
        <end position="462"/>
    </location>
</feature>
<evidence type="ECO:0000313" key="12">
    <source>
        <dbReference type="Proteomes" id="UP000509510"/>
    </source>
</evidence>
<dbReference type="PANTHER" id="PTHR31468">
    <property type="entry name" value="1,3-BETA-GLUCANOSYLTRANSFERASE GAS1"/>
    <property type="match status" value="1"/>
</dbReference>
<keyword evidence="12" id="KW-1185">Reference proteome</keyword>
<dbReference type="KEGG" id="trg:TRUGW13939_02285"/>
<evidence type="ECO:0000256" key="6">
    <source>
        <dbReference type="ARBA" id="ARBA00023288"/>
    </source>
</evidence>
<dbReference type="InterPro" id="IPR012946">
    <property type="entry name" value="X8"/>
</dbReference>
<evidence type="ECO:0000256" key="8">
    <source>
        <dbReference type="RuleBase" id="RU361209"/>
    </source>
</evidence>
<evidence type="ECO:0000256" key="9">
    <source>
        <dbReference type="SAM" id="MobiDB-lite"/>
    </source>
</evidence>
<evidence type="ECO:0000256" key="3">
    <source>
        <dbReference type="ARBA" id="ARBA00022729"/>
    </source>
</evidence>
<dbReference type="InterPro" id="IPR004886">
    <property type="entry name" value="Glucanosyltransferase"/>
</dbReference>
<evidence type="ECO:0000256" key="4">
    <source>
        <dbReference type="ARBA" id="ARBA00023157"/>
    </source>
</evidence>
<keyword evidence="8" id="KW-0808">Transferase</keyword>
<reference evidence="12" key="1">
    <citation type="submission" date="2020-06" db="EMBL/GenBank/DDBJ databases">
        <title>A chromosome-scale genome assembly of Talaromyces rugulosus W13939.</title>
        <authorList>
            <person name="Wang B."/>
            <person name="Guo L."/>
            <person name="Ye K."/>
            <person name="Wang L."/>
        </authorList>
    </citation>
    <scope>NUCLEOTIDE SEQUENCE [LARGE SCALE GENOMIC DNA]</scope>
    <source>
        <strain evidence="12">W13939</strain>
    </source>
</reference>
<protein>
    <recommendedName>
        <fullName evidence="8">1,3-beta-glucanosyltransferase</fullName>
        <ecNumber evidence="8">2.4.1.-</ecNumber>
    </recommendedName>
</protein>
<dbReference type="Gene3D" id="3.20.20.80">
    <property type="entry name" value="Glycosidases"/>
    <property type="match status" value="1"/>
</dbReference>
<gene>
    <name evidence="11" type="ORF">TRUGW13939_02285</name>
</gene>
<keyword evidence="5" id="KW-0325">Glycoprotein</keyword>
<name>A0A7H8QPW7_TALRU</name>
<dbReference type="OrthoDB" id="421038at2759"/>
<evidence type="ECO:0000313" key="11">
    <source>
        <dbReference type="EMBL" id="QKX55193.1"/>
    </source>
</evidence>
<dbReference type="RefSeq" id="XP_035341372.1">
    <property type="nucleotide sequence ID" value="XM_035485479.1"/>
</dbReference>
<sequence length="529" mass="55892">MFFSALAGAALLAGGAVAADLPSIEVKGSKFFYSNNGTQFYLRGVAYQQTPTNGDLYIDPLETLADCKRDIPYLTATNTNTIRVYSVDPAADHDDCMSAFADAGIYVLVDLSAPKNESINQADPSWNTALYSRYTGVIDNMNKYSNVLGFFAGNEVINSANTTASAAYVKAVVRDAKAYIKAKNYRSIPVGYAAADVSEVRVQLADYLNCGDQSDAIDFFGDNVYEWCDPSTFQTSGYSDIVKNFSSYSVPYFFAEYGCRSPADGRTFKNIPVMFGEKMNNVLNGGIVFEYFQADNKFGLVSLSGNSISKLPDYNNYKTEIVSVNPTGTVSSKYSASNTAAACPTVDANWASSSKLPPTPNEELCSCMMDTLECVLVSSTSTKSYGDLYGQLGQYGVLDGVTGNSTEGTYGAYSMCSEKQKLSFALNDYYNSQSDENKAKACDFKGAATTTTSSSPSGTCSSLLQEAASGTGVVTSSPSGSSGSGSGAAATSSGLGMPINSPSTISVGAWQLGAYVAAAVFTGAGMILL</sequence>
<accession>A0A7H8QPW7</accession>
<dbReference type="EC" id="2.4.1.-" evidence="8"/>
<dbReference type="GeneID" id="55989794"/>
<keyword evidence="4" id="KW-1015">Disulfide bond</keyword>
<dbReference type="SMART" id="SM00768">
    <property type="entry name" value="X8"/>
    <property type="match status" value="1"/>
</dbReference>
<dbReference type="GO" id="GO:0042124">
    <property type="term" value="F:1,3-beta-glucanosyltransferase activity"/>
    <property type="evidence" value="ECO:0007669"/>
    <property type="project" value="TreeGrafter"/>
</dbReference>
<keyword evidence="3 8" id="KW-0732">Signal</keyword>
<feature type="chain" id="PRO_5029037137" description="1,3-beta-glucanosyltransferase" evidence="8">
    <location>
        <begin position="19"/>
        <end position="529"/>
    </location>
</feature>
<dbReference type="Gene3D" id="1.20.58.1040">
    <property type="match status" value="1"/>
</dbReference>
<evidence type="ECO:0000256" key="2">
    <source>
        <dbReference type="ARBA" id="ARBA00007528"/>
    </source>
</evidence>
<feature type="signal peptide" evidence="8">
    <location>
        <begin position="1"/>
        <end position="18"/>
    </location>
</feature>
<feature type="region of interest" description="Disordered" evidence="9">
    <location>
        <begin position="471"/>
        <end position="492"/>
    </location>
</feature>
<keyword evidence="8" id="KW-0336">GPI-anchor</keyword>
<proteinExistence type="inferred from homology"/>
<dbReference type="InterPro" id="IPR017853">
    <property type="entry name" value="GH"/>
</dbReference>
<dbReference type="SUPFAM" id="SSF51445">
    <property type="entry name" value="(Trans)glycosidases"/>
    <property type="match status" value="1"/>
</dbReference>
<keyword evidence="6 8" id="KW-0449">Lipoprotein</keyword>
<dbReference type="PANTHER" id="PTHR31468:SF11">
    <property type="entry name" value="1,3-BETA-GLUCANOSYLTRANSFERASE"/>
    <property type="match status" value="1"/>
</dbReference>
<dbReference type="GO" id="GO:0098552">
    <property type="term" value="C:side of membrane"/>
    <property type="evidence" value="ECO:0007669"/>
    <property type="project" value="UniProtKB-KW"/>
</dbReference>
<comment type="subcellular location">
    <subcellularLocation>
        <location evidence="1 8">Cell membrane</location>
        <topology evidence="1 8">Lipid-anchor</topology>
        <topology evidence="1 8">GPI-anchor</topology>
    </subcellularLocation>
</comment>
<dbReference type="Proteomes" id="UP000509510">
    <property type="component" value="Chromosome I"/>
</dbReference>
<dbReference type="GO" id="GO:0005886">
    <property type="term" value="C:plasma membrane"/>
    <property type="evidence" value="ECO:0007669"/>
    <property type="project" value="UniProtKB-SubCell"/>
</dbReference>